<gene>
    <name evidence="1" type="ORF">B5V02_02425</name>
</gene>
<proteinExistence type="predicted"/>
<dbReference type="RefSeq" id="WP_111542671.1">
    <property type="nucleotide sequence ID" value="NZ_MZXV01000012.1"/>
</dbReference>
<dbReference type="Proteomes" id="UP000248616">
    <property type="component" value="Unassembled WGS sequence"/>
</dbReference>
<dbReference type="PIRSF" id="PIRSF010372">
    <property type="entry name" value="PaiB"/>
    <property type="match status" value="1"/>
</dbReference>
<dbReference type="PANTHER" id="PTHR35802:SF1">
    <property type="entry name" value="PROTEASE SYNTHASE AND SPORULATION PROTEIN PAI 2"/>
    <property type="match status" value="1"/>
</dbReference>
<evidence type="ECO:0000313" key="1">
    <source>
        <dbReference type="EMBL" id="PZV40141.1"/>
    </source>
</evidence>
<dbReference type="Gene3D" id="2.30.110.10">
    <property type="entry name" value="Electron Transport, Fmn-binding Protein, Chain A"/>
    <property type="match status" value="1"/>
</dbReference>
<organism evidence="1 2">
    <name type="scientific">Mesorhizobium kowhaii</name>
    <dbReference type="NCBI Taxonomy" id="1300272"/>
    <lineage>
        <taxon>Bacteria</taxon>
        <taxon>Pseudomonadati</taxon>
        <taxon>Pseudomonadota</taxon>
        <taxon>Alphaproteobacteria</taxon>
        <taxon>Hyphomicrobiales</taxon>
        <taxon>Phyllobacteriaceae</taxon>
        <taxon>Mesorhizobium</taxon>
    </lineage>
</organism>
<evidence type="ECO:0000313" key="2">
    <source>
        <dbReference type="Proteomes" id="UP000248616"/>
    </source>
</evidence>
<dbReference type="EMBL" id="MZXV01000012">
    <property type="protein sequence ID" value="PZV40141.1"/>
    <property type="molecule type" value="Genomic_DNA"/>
</dbReference>
<dbReference type="AlphaFoldDB" id="A0A2W7CCY7"/>
<dbReference type="Pfam" id="PF04299">
    <property type="entry name" value="FMN_bind_2"/>
    <property type="match status" value="1"/>
</dbReference>
<dbReference type="OrthoDB" id="9794948at2"/>
<dbReference type="SUPFAM" id="SSF50475">
    <property type="entry name" value="FMN-binding split barrel"/>
    <property type="match status" value="1"/>
</dbReference>
<dbReference type="InterPro" id="IPR012349">
    <property type="entry name" value="Split_barrel_FMN-bd"/>
</dbReference>
<comment type="caution">
    <text evidence="1">The sequence shown here is derived from an EMBL/GenBank/DDBJ whole genome shotgun (WGS) entry which is preliminary data.</text>
</comment>
<reference evidence="2" key="1">
    <citation type="submission" date="2017-03" db="EMBL/GenBank/DDBJ databases">
        <authorList>
            <person name="Safronova V.I."/>
            <person name="Sazanova A.L."/>
            <person name="Chirak E.R."/>
        </authorList>
    </citation>
    <scope>NUCLEOTIDE SEQUENCE [LARGE SCALE GENOMIC DNA]</scope>
    <source>
        <strain evidence="2">Ach-343</strain>
    </source>
</reference>
<dbReference type="PANTHER" id="PTHR35802">
    <property type="entry name" value="PROTEASE SYNTHASE AND SPORULATION PROTEIN PAI 2"/>
    <property type="match status" value="1"/>
</dbReference>
<keyword evidence="2" id="KW-1185">Reference proteome</keyword>
<accession>A0A2W7CCY7</accession>
<protein>
    <submittedName>
        <fullName evidence="1">Transcriptional regulator</fullName>
    </submittedName>
</protein>
<sequence>MYVPPHFAVPDQNALFDLIEKHPFGILITHSNGSLDANHIPFELDRSKGDKGVLNCHVARKNPVWEEVANGDEVLVVFRAADAYISPNWYPSKHEFHKQVPTWNYLVAHAHGRITVRDDERYVRRNVAKLTHMHDANQPAPWKMGDAPKDFIDAMTKAIVALEIEITSLVGKFKLSQNKELRDIQNAGETLSAQGAVEVGQAMLAAAAAKSQ</sequence>
<dbReference type="InterPro" id="IPR007396">
    <property type="entry name" value="TR_PAI2-type"/>
</dbReference>
<name>A0A2W7CCY7_9HYPH</name>